<keyword evidence="22" id="KW-1185">Reference proteome</keyword>
<feature type="region of interest" description="Disordered" evidence="18">
    <location>
        <begin position="3802"/>
        <end position="3845"/>
    </location>
</feature>
<feature type="domain" description="Ig-like" evidence="19">
    <location>
        <begin position="111"/>
        <end position="203"/>
    </location>
</feature>
<evidence type="ECO:0000256" key="13">
    <source>
        <dbReference type="ARBA" id="ARBA00022860"/>
    </source>
</evidence>
<evidence type="ECO:0000313" key="22">
    <source>
        <dbReference type="Proteomes" id="UP000215902"/>
    </source>
</evidence>
<name>A0A267EX76_9PLAT</name>
<evidence type="ECO:0000256" key="3">
    <source>
        <dbReference type="ARBA" id="ARBA00012513"/>
    </source>
</evidence>
<dbReference type="PRINTS" id="PR00014">
    <property type="entry name" value="FNTYPEIII"/>
</dbReference>
<feature type="compositionally biased region" description="Basic and acidic residues" evidence="18">
    <location>
        <begin position="511"/>
        <end position="533"/>
    </location>
</feature>
<evidence type="ECO:0000256" key="8">
    <source>
        <dbReference type="ARBA" id="ARBA00022723"/>
    </source>
</evidence>
<dbReference type="InterPro" id="IPR013783">
    <property type="entry name" value="Ig-like_fold"/>
</dbReference>
<feature type="domain" description="Ig-like" evidence="19">
    <location>
        <begin position="423"/>
        <end position="511"/>
    </location>
</feature>
<comment type="subcellular location">
    <subcellularLocation>
        <location evidence="2">Cytoplasm</location>
    </subcellularLocation>
</comment>
<feature type="domain" description="Fibronectin type-III" evidence="20">
    <location>
        <begin position="3037"/>
        <end position="3134"/>
    </location>
</feature>
<keyword evidence="6" id="KW-0597">Phosphoprotein</keyword>
<feature type="domain" description="Fibronectin type-III" evidence="20">
    <location>
        <begin position="2337"/>
        <end position="2430"/>
    </location>
</feature>
<dbReference type="Proteomes" id="UP000215902">
    <property type="component" value="Unassembled WGS sequence"/>
</dbReference>
<feature type="domain" description="Ig-like" evidence="19">
    <location>
        <begin position="10"/>
        <end position="98"/>
    </location>
</feature>
<keyword evidence="11" id="KW-0106">Calcium</keyword>
<feature type="domain" description="Ig-like" evidence="19">
    <location>
        <begin position="2028"/>
        <end position="2121"/>
    </location>
</feature>
<evidence type="ECO:0000259" key="19">
    <source>
        <dbReference type="PROSITE" id="PS50835"/>
    </source>
</evidence>
<dbReference type="SMART" id="SM00409">
    <property type="entry name" value="IG"/>
    <property type="match status" value="18"/>
</dbReference>
<feature type="domain" description="Ig-like" evidence="19">
    <location>
        <begin position="319"/>
        <end position="409"/>
    </location>
</feature>
<feature type="compositionally biased region" description="Basic and acidic residues" evidence="18">
    <location>
        <begin position="759"/>
        <end position="812"/>
    </location>
</feature>
<comment type="catalytic activity">
    <reaction evidence="16">
        <text>L-threonyl-[protein] + ATP = O-phospho-L-threonyl-[protein] + ADP + H(+)</text>
        <dbReference type="Rhea" id="RHEA:46608"/>
        <dbReference type="Rhea" id="RHEA-COMP:11060"/>
        <dbReference type="Rhea" id="RHEA-COMP:11605"/>
        <dbReference type="ChEBI" id="CHEBI:15378"/>
        <dbReference type="ChEBI" id="CHEBI:30013"/>
        <dbReference type="ChEBI" id="CHEBI:30616"/>
        <dbReference type="ChEBI" id="CHEBI:61977"/>
        <dbReference type="ChEBI" id="CHEBI:456216"/>
        <dbReference type="EC" id="2.7.11.1"/>
    </reaction>
</comment>
<dbReference type="InterPro" id="IPR013098">
    <property type="entry name" value="Ig_I-set"/>
</dbReference>
<dbReference type="SUPFAM" id="SSF48726">
    <property type="entry name" value="Immunoglobulin"/>
    <property type="match status" value="18"/>
</dbReference>
<dbReference type="OrthoDB" id="504170at2759"/>
<feature type="domain" description="Fibronectin type-III" evidence="20">
    <location>
        <begin position="1828"/>
        <end position="1923"/>
    </location>
</feature>
<dbReference type="InterPro" id="IPR003598">
    <property type="entry name" value="Ig_sub2"/>
</dbReference>
<keyword evidence="12" id="KW-0460">Magnesium</keyword>
<feature type="domain" description="Ig-like" evidence="19">
    <location>
        <begin position="3530"/>
        <end position="3618"/>
    </location>
</feature>
<feature type="compositionally biased region" description="Polar residues" evidence="18">
    <location>
        <begin position="2614"/>
        <end position="2627"/>
    </location>
</feature>
<comment type="catalytic activity">
    <reaction evidence="17">
        <text>L-seryl-[protein] + ATP = O-phospho-L-seryl-[protein] + ADP + H(+)</text>
        <dbReference type="Rhea" id="RHEA:17989"/>
        <dbReference type="Rhea" id="RHEA-COMP:9863"/>
        <dbReference type="Rhea" id="RHEA-COMP:11604"/>
        <dbReference type="ChEBI" id="CHEBI:15378"/>
        <dbReference type="ChEBI" id="CHEBI:29999"/>
        <dbReference type="ChEBI" id="CHEBI:30616"/>
        <dbReference type="ChEBI" id="CHEBI:83421"/>
        <dbReference type="ChEBI" id="CHEBI:456216"/>
        <dbReference type="EC" id="2.7.11.1"/>
    </reaction>
</comment>
<feature type="domain" description="Ig-like" evidence="19">
    <location>
        <begin position="1141"/>
        <end position="1228"/>
    </location>
</feature>
<feature type="region of interest" description="Disordered" evidence="18">
    <location>
        <begin position="506"/>
        <end position="533"/>
    </location>
</feature>
<feature type="domain" description="Fibronectin type-III" evidence="20">
    <location>
        <begin position="3329"/>
        <end position="3423"/>
    </location>
</feature>
<evidence type="ECO:0000256" key="15">
    <source>
        <dbReference type="ARBA" id="ARBA00023319"/>
    </source>
</evidence>
<feature type="domain" description="Fibronectin type-III" evidence="20">
    <location>
        <begin position="2834"/>
        <end position="2929"/>
    </location>
</feature>
<dbReference type="FunFam" id="2.60.40.10:FF:000107">
    <property type="entry name" value="Myosin, light chain kinase a"/>
    <property type="match status" value="1"/>
</dbReference>
<dbReference type="FunFam" id="2.60.40.10:FF:000051">
    <property type="entry name" value="Uncharacterized protein, isoform J"/>
    <property type="match status" value="1"/>
</dbReference>
<feature type="region of interest" description="Disordered" evidence="18">
    <location>
        <begin position="2407"/>
        <end position="2436"/>
    </location>
</feature>
<evidence type="ECO:0000256" key="7">
    <source>
        <dbReference type="ARBA" id="ARBA00022679"/>
    </source>
</evidence>
<dbReference type="FunFam" id="2.60.40.10:FF:000032">
    <property type="entry name" value="palladin isoform X1"/>
    <property type="match status" value="1"/>
</dbReference>
<dbReference type="GO" id="GO:0031672">
    <property type="term" value="C:A band"/>
    <property type="evidence" value="ECO:0007669"/>
    <property type="project" value="UniProtKB-ARBA"/>
</dbReference>
<reference evidence="21 22" key="1">
    <citation type="submission" date="2017-06" db="EMBL/GenBank/DDBJ databases">
        <title>A platform for efficient transgenesis in Macrostomum lignano, a flatworm model organism for stem cell research.</title>
        <authorList>
            <person name="Berezikov E."/>
        </authorList>
    </citation>
    <scope>NUCLEOTIDE SEQUENCE [LARGE SCALE GENOMIC DNA]</scope>
    <source>
        <strain evidence="21">DV1</strain>
        <tissue evidence="21">Whole organism</tissue>
    </source>
</reference>
<evidence type="ECO:0000256" key="6">
    <source>
        <dbReference type="ARBA" id="ARBA00022553"/>
    </source>
</evidence>
<dbReference type="FunFam" id="2.60.40.10:FF:000056">
    <property type="entry name" value="twitchin isoform X4"/>
    <property type="match status" value="4"/>
</dbReference>
<dbReference type="PROSITE" id="PS50853">
    <property type="entry name" value="FN3"/>
    <property type="match status" value="15"/>
</dbReference>
<dbReference type="SUPFAM" id="SSF49265">
    <property type="entry name" value="Fibronectin type III"/>
    <property type="match status" value="9"/>
</dbReference>
<evidence type="ECO:0000313" key="21">
    <source>
        <dbReference type="EMBL" id="PAA65459.1"/>
    </source>
</evidence>
<feature type="region of interest" description="Disordered" evidence="18">
    <location>
        <begin position="548"/>
        <end position="893"/>
    </location>
</feature>
<evidence type="ECO:0000256" key="16">
    <source>
        <dbReference type="ARBA" id="ARBA00047899"/>
    </source>
</evidence>
<evidence type="ECO:0000256" key="1">
    <source>
        <dbReference type="ARBA" id="ARBA00001946"/>
    </source>
</evidence>
<dbReference type="Pfam" id="PF07679">
    <property type="entry name" value="I-set"/>
    <property type="match status" value="17"/>
</dbReference>
<dbReference type="EMBL" id="NIVC01001651">
    <property type="protein sequence ID" value="PAA65459.1"/>
    <property type="molecule type" value="Genomic_DNA"/>
</dbReference>
<feature type="region of interest" description="Disordered" evidence="18">
    <location>
        <begin position="2614"/>
        <end position="2644"/>
    </location>
</feature>
<feature type="compositionally biased region" description="Basic and acidic residues" evidence="18">
    <location>
        <begin position="623"/>
        <end position="660"/>
    </location>
</feature>
<evidence type="ECO:0000256" key="10">
    <source>
        <dbReference type="ARBA" id="ARBA00022777"/>
    </source>
</evidence>
<keyword evidence="5" id="KW-0723">Serine/threonine-protein kinase</keyword>
<dbReference type="FunFam" id="2.60.40.10:FF:000160">
    <property type="entry name" value="Titin a"/>
    <property type="match status" value="1"/>
</dbReference>
<dbReference type="InterPro" id="IPR036179">
    <property type="entry name" value="Ig-like_dom_sf"/>
</dbReference>
<gene>
    <name evidence="21" type="ORF">BOX15_Mlig034205g3</name>
</gene>
<feature type="domain" description="Ig-like" evidence="19">
    <location>
        <begin position="1232"/>
        <end position="1333"/>
    </location>
</feature>
<dbReference type="FunFam" id="2.60.40.10:FF:000127">
    <property type="entry name" value="titin isoform X1"/>
    <property type="match status" value="4"/>
</dbReference>
<evidence type="ECO:0000256" key="2">
    <source>
        <dbReference type="ARBA" id="ARBA00004496"/>
    </source>
</evidence>
<feature type="domain" description="Fibronectin type-III" evidence="20">
    <location>
        <begin position="1929"/>
        <end position="2024"/>
    </location>
</feature>
<evidence type="ECO:0000256" key="18">
    <source>
        <dbReference type="SAM" id="MobiDB-lite"/>
    </source>
</evidence>
<dbReference type="PANTHER" id="PTHR14340:SF9">
    <property type="entry name" value="FIBRONECTIN TYPE-III DOMAIN-CONTAINING PROTEIN"/>
    <property type="match status" value="1"/>
</dbReference>
<dbReference type="Gene3D" id="2.60.40.10">
    <property type="entry name" value="Immunoglobulins"/>
    <property type="match status" value="34"/>
</dbReference>
<keyword evidence="7" id="KW-0808">Transferase</keyword>
<organism evidence="21 22">
    <name type="scientific">Macrostomum lignano</name>
    <dbReference type="NCBI Taxonomy" id="282301"/>
    <lineage>
        <taxon>Eukaryota</taxon>
        <taxon>Metazoa</taxon>
        <taxon>Spiralia</taxon>
        <taxon>Lophotrochozoa</taxon>
        <taxon>Platyhelminthes</taxon>
        <taxon>Rhabditophora</taxon>
        <taxon>Macrostomorpha</taxon>
        <taxon>Macrostomida</taxon>
        <taxon>Macrostomidae</taxon>
        <taxon>Macrostomum</taxon>
    </lineage>
</organism>
<dbReference type="FunFam" id="2.60.40.10:FF:000425">
    <property type="entry name" value="Myosin light chain kinase"/>
    <property type="match status" value="2"/>
</dbReference>
<evidence type="ECO:0000256" key="4">
    <source>
        <dbReference type="ARBA" id="ARBA00022490"/>
    </source>
</evidence>
<dbReference type="PANTHER" id="PTHR14340">
    <property type="entry name" value="MICROFIBRIL-ASSOCIATED GLYCOPROTEIN 3"/>
    <property type="match status" value="1"/>
</dbReference>
<dbReference type="CDD" id="cd00096">
    <property type="entry name" value="Ig"/>
    <property type="match status" value="4"/>
</dbReference>
<evidence type="ECO:0000256" key="11">
    <source>
        <dbReference type="ARBA" id="ARBA00022837"/>
    </source>
</evidence>
<dbReference type="InterPro" id="IPR036116">
    <property type="entry name" value="FN3_sf"/>
</dbReference>
<keyword evidence="15" id="KW-0393">Immunoglobulin domain</keyword>
<comment type="caution">
    <text evidence="21">The sequence shown here is derived from an EMBL/GenBank/DDBJ whole genome shotgun (WGS) entry which is preliminary data.</text>
</comment>
<feature type="domain" description="Fibronectin type-III" evidence="20">
    <location>
        <begin position="3429"/>
        <end position="3524"/>
    </location>
</feature>
<dbReference type="Pfam" id="PF00041">
    <property type="entry name" value="fn3"/>
    <property type="match status" value="15"/>
</dbReference>
<feature type="domain" description="Fibronectin type-III" evidence="20">
    <location>
        <begin position="3722"/>
        <end position="3819"/>
    </location>
</feature>
<feature type="domain" description="Ig-like" evidence="19">
    <location>
        <begin position="3623"/>
        <end position="3717"/>
    </location>
</feature>
<dbReference type="InterPro" id="IPR003961">
    <property type="entry name" value="FN3_dom"/>
</dbReference>
<evidence type="ECO:0000256" key="9">
    <source>
        <dbReference type="ARBA" id="ARBA00022737"/>
    </source>
</evidence>
<dbReference type="GO" id="GO:0004674">
    <property type="term" value="F:protein serine/threonine kinase activity"/>
    <property type="evidence" value="ECO:0007669"/>
    <property type="project" value="UniProtKB-KW"/>
</dbReference>
<keyword evidence="4" id="KW-0963">Cytoplasm</keyword>
<keyword evidence="14" id="KW-1015">Disulfide bond</keyword>
<dbReference type="EC" id="2.7.11.1" evidence="3"/>
<evidence type="ECO:0000256" key="12">
    <source>
        <dbReference type="ARBA" id="ARBA00022842"/>
    </source>
</evidence>
<feature type="compositionally biased region" description="Basic and acidic residues" evidence="18">
    <location>
        <begin position="840"/>
        <end position="867"/>
    </location>
</feature>
<dbReference type="SMART" id="SM00060">
    <property type="entry name" value="FN3"/>
    <property type="match status" value="15"/>
</dbReference>
<evidence type="ECO:0000256" key="5">
    <source>
        <dbReference type="ARBA" id="ARBA00022527"/>
    </source>
</evidence>
<feature type="domain" description="Ig-like" evidence="19">
    <location>
        <begin position="215"/>
        <end position="305"/>
    </location>
</feature>
<feature type="domain" description="Fibronectin type-III" evidence="20">
    <location>
        <begin position="2635"/>
        <end position="2733"/>
    </location>
</feature>
<dbReference type="FunFam" id="2.60.40.10:FF:000097">
    <property type="entry name" value="Bent, isoform F"/>
    <property type="match status" value="1"/>
</dbReference>
<keyword evidence="8" id="KW-0479">Metal-binding</keyword>
<feature type="domain" description="Fibronectin type-III" evidence="20">
    <location>
        <begin position="1630"/>
        <end position="1728"/>
    </location>
</feature>
<keyword evidence="13" id="KW-0112">Calmodulin-binding</keyword>
<feature type="domain" description="Ig-like" evidence="19">
    <location>
        <begin position="1050"/>
        <end position="1137"/>
    </location>
</feature>
<dbReference type="SMART" id="SM00408">
    <property type="entry name" value="IGc2"/>
    <property type="match status" value="11"/>
</dbReference>
<dbReference type="FunFam" id="2.60.40.10:FF:000003">
    <property type="entry name" value="Titin isoform E"/>
    <property type="match status" value="3"/>
</dbReference>
<feature type="region of interest" description="Disordered" evidence="18">
    <location>
        <begin position="3015"/>
        <end position="3045"/>
    </location>
</feature>
<feature type="compositionally biased region" description="Basic and acidic residues" evidence="18">
    <location>
        <begin position="2425"/>
        <end position="2435"/>
    </location>
</feature>
<feature type="compositionally biased region" description="Basic residues" evidence="18">
    <location>
        <begin position="813"/>
        <end position="822"/>
    </location>
</feature>
<dbReference type="STRING" id="282301.A0A267EX76"/>
<protein>
    <recommendedName>
        <fullName evidence="3">non-specific serine/threonine protein kinase</fullName>
        <ecNumber evidence="3">2.7.11.1</ecNumber>
    </recommendedName>
</protein>
<dbReference type="FunFam" id="2.60.40.10:FF:000031">
    <property type="entry name" value="Myosin-binding protein C, slow type"/>
    <property type="match status" value="3"/>
</dbReference>
<feature type="region of interest" description="Disordered" evidence="18">
    <location>
        <begin position="2914"/>
        <end position="2957"/>
    </location>
</feature>
<feature type="domain" description="Ig-like" evidence="19">
    <location>
        <begin position="3140"/>
        <end position="3228"/>
    </location>
</feature>
<keyword evidence="9" id="KW-0677">Repeat</keyword>
<dbReference type="GO" id="GO:0005516">
    <property type="term" value="F:calmodulin binding"/>
    <property type="evidence" value="ECO:0007669"/>
    <property type="project" value="UniProtKB-KW"/>
</dbReference>
<comment type="cofactor">
    <cofactor evidence="1">
        <name>Mg(2+)</name>
        <dbReference type="ChEBI" id="CHEBI:18420"/>
    </cofactor>
</comment>
<dbReference type="CDD" id="cd00063">
    <property type="entry name" value="FN3"/>
    <property type="match status" value="15"/>
</dbReference>
<dbReference type="GO" id="GO:0045989">
    <property type="term" value="P:positive regulation of striated muscle contraction"/>
    <property type="evidence" value="ECO:0007669"/>
    <property type="project" value="UniProtKB-ARBA"/>
</dbReference>
<feature type="domain" description="Fibronectin type-III" evidence="20">
    <location>
        <begin position="2935"/>
        <end position="3031"/>
    </location>
</feature>
<evidence type="ECO:0000256" key="17">
    <source>
        <dbReference type="ARBA" id="ARBA00048679"/>
    </source>
</evidence>
<dbReference type="InterPro" id="IPR007110">
    <property type="entry name" value="Ig-like_dom"/>
</dbReference>
<evidence type="ECO:0000256" key="14">
    <source>
        <dbReference type="ARBA" id="ARBA00023157"/>
    </source>
</evidence>
<evidence type="ECO:0000259" key="20">
    <source>
        <dbReference type="PROSITE" id="PS50853"/>
    </source>
</evidence>
<feature type="domain" description="Fibronectin type-III" evidence="20">
    <location>
        <begin position="1529"/>
        <end position="1626"/>
    </location>
</feature>
<feature type="domain" description="Fibronectin type-III" evidence="20">
    <location>
        <begin position="2128"/>
        <end position="2227"/>
    </location>
</feature>
<dbReference type="GO" id="GO:0060298">
    <property type="term" value="P:positive regulation of sarcomere organization"/>
    <property type="evidence" value="ECO:0007669"/>
    <property type="project" value="UniProtKB-ARBA"/>
</dbReference>
<feature type="domain" description="Fibronectin type-III" evidence="20">
    <location>
        <begin position="2233"/>
        <end position="2331"/>
    </location>
</feature>
<dbReference type="GO" id="GO:0046872">
    <property type="term" value="F:metal ion binding"/>
    <property type="evidence" value="ECO:0007669"/>
    <property type="project" value="UniProtKB-KW"/>
</dbReference>
<keyword evidence="10" id="KW-0418">Kinase</keyword>
<sequence>MSARGGGTRPQFTTKPSIKQRGKSIVFECNLLADPLPDITWSKAGQTIENSDRYAITCQSSGQNHLLSLEIKGVTANDGGEYKVFAKSPLGDTTATINLNIGAAKKSGKPPKFLEKPSIAQVGDNIEMKCVIEAQPMPRITWFRGDSQISTGGKITISCDPGPQPDSYVLLLVIRSPGPDDSGSYRCNVVNEAGESNASLTLNMSQAPQPSGTPPNFIEKPRIEREGDNIRITCICKGDPAPTFTWYRGESVMTSGGRYSISSTNSGIEYTLVLLISNFTAEDGGQYRIVAKSGLGEANATVSINTQMQQPEQQQEPPPQLVGKPQIKVQNNGRVVVIEIRVKSLNRPEAKWTHEGVAIGNGGRYFMDMTRDGDSYVVVLEIDELNNSDNGMYNCVIRTAGGEANASVTLNLKAPQTKPGEAPKVVTPLSAATGQVSECVEFRAQISGSEPVSVEWRVAGRKVSTSRNYQLVYASGVATLRLLRLTKADQGEVTVEFSNAFGKTSSSARLTVEEPPKPKKPEEDEKQEPKSDKEKLIEDFLSVLDEPSVEQDADGPAAEESIGQTKSGAQHSAPPKSQQKEEPIGKKNAAPKESAPPQAVEEAVDKAYAPPRYSAKPLPEYVEMDRKKAEEEDAKKEEAKRQKAAAEKPLEKKPAPKVESETPVVEESLTKTVAPKKEVEPLLPSELPPEPKKPAAAVEEPASKTAAPKKEAALQESPESKTTVPKKEAAPAEEPVSKTAAPKKEAAPEEPASKTTVPKAEKAPAEEPVSKTAEPKKEAEPAQKPKEEAAKNTEAPKDKTAPAANGKEEQRPAGKKKPPPKGKPKEDESLAEALARLKGFGKDKNETKKPEPVKPPKSEPKKAEPKTPAKVTPVLAAPSDRPAIKQKPETVSTVEGRSIRVAVPISGAPFPDVKFYKGNKELKQDERTRVVSLPERQEAVLKIKPAEPTDEGKYSCVVQDTTGVVYDQAKFNVLVKEQGSAPDEESDEEIPELKIAPVSAAKDDKRHKMTDDINEIQSQLDARKASEKQDGSILGFGQLKATEKKKAEKDSFKETLEDQKIKEGTPMVKFRCVFSRPNAKFRWLKNKLEIFQGPKYNIRCNGDEYILEVKKVLMEDAGVYTCKMGDDLSTSANLEVSEQQKKFSFNQRLPDTTHVVRNKDINLECSINDPRAPVSWYKGGEKLEYFPNRYEMKRRENRCILRVVKARDEDETEFGCVVEGDQTYTDVVLEDPDWFFNRNLRPQECFEGDAELAFECEVNDKDAVVKWFFCSNPDVDPMDTSRLQKLEPGKDEKYKAESMQRTKRKLTIFNLDTDWDGVIICRTAKKATSARLTVKPDVEFKKSLYDTKGIETRKKELMVSLRNPKQHEVRWLKDNEPIETSSRVEIKENKDDSYLIFHSLELDDEGIYTVRVGKHSCKCELQVEECEKPPAVVGKTPESVKLKKGQPFSCSMPVKGFPVPSVALLRNGEPTPETVSLKAIPLPGQVQLVLDNADGAQRSDRGKYDLKLSNSAGDELVPINIDILDRPERPGDPLDVTDLAHDGCSLLWDAPEDDGGAPITGYEVEQMDSTDGVNEEAWKPVKTVPKEECRIGGLTEGNKYRFRVRAVNAEGKSDWLQTEKDTVARDPWDPPEPPGPCSLVDWDKNFAELEWSPPRSDNGSPVLKYIVQSRSKAAPTWTAAKEVGARDLKARVESLKEGQEYEFRVIAVNKAGNSEPGDPAGPVVAKPRFLKPQIDRQGLRPVQLKAGGPIRLEVKFVGEPPPEAIWTIGDKQVDAALATVESDIDWARISVKEAARSHSGVYKVTVVNEVGEDSADVEVLVLGKPGRPEGPLEVSDVTKTSCQLTWKPPTDDGGSPVQNYVVQKLDTQKGEWETVSETVSGTTFTVPRLKEGHEYQFRVAAETLQGISEPLETSGAPTKAKNPYDAADAPAAPEIVDHDRTKVDLAFKPPRRDGGSPIIGYIVERKEVKATRWVKVTRNPVPGLEFTDDTVKEGKEYEYRVAAVNAAGPSEVSPSSKPVKAKPSKAAPELDLSALGLGPDGGEIRVRAGEPLQLEIPVDGAPKPTVAWTKDAAPVGPSAQVEDKEEATKLRVDNAKKSDAGLYEIVASNANGTVKAAVRVVVLDRPDPPEGPLDVSDILATSCQLAWRPPKDTGGCELTGYEVERCEEGDRVWEKVPPATALGDTETSRPAKQLRDGKRYRFRVRAVNRYGASEPLETSSPILAKNPFDSPQAPESLSVDRVDRNQVALSWKPPKSDGGNPVVGYLVEKRQKGVDLWEKVGMGVPTTERLAHIINSGLVENREFEFRVSAVNAAGPGEPSKATQPVLIRDPVLPAGAPGEVTVEKVRRDGAQLSWSKPRSDGGSKITGFVVEKKGPSGDWVPVKTVPANERATFVPLNEGEEAQFRVRAENEAGPGEPTRPSRSVKAENEPEAPKLDMSGLKDVTIKAGQDLLVKLPYRGCPKPTVILERDGKDYEMTEDGGRMAVTENETADGGELTLSASKATGANSGEYKITLKNLVGKDTGTMRITVLDKPGTCTGPLEATDIEANQVTLKWAPPKSDGGEPISNYVLEKRPKGSEEWHPVNSFLAGTSATVKGLEEGKPYEFRVMAENSQGRSAPLNTSSPVTPKPPYNPPSACSQPNVDEVTADSVSLSWAPPKENGGSPVTGYLVEKKAKGDTAWSKASATPVQGTSYTVKNLPEGKEFEFRVTPVNKAGPGTASEPTARVRVQAPLTAPKVLAEFATKEVTANAGEEFKIRVPYQGSPPDSVECLRNGNEAVPVERFEVRQEASEVLVVCRKATKADEARYNVILSNKAGKDSVDVKVNVVDKPAPPEGPLEVTKVGADSCALAWRPPKDDGGAPIDNYVVEKQDPRTGEWSPVSKFVRKPEYEAMGLETDKPVRFRVRAENRNGLSEPLELETPVTPKPAYRAASAPESVSATDADADSVSLSWRKPRDDGGSKITGYVVECRPAGGSGKWKKVAEVPGRETTAKATGLETNAKYEFRVTAKNEAGLGEPSEASHAVETKSKTTAPSAPGSPMVNKTGKNYAELAWTKPINDGGSRLTGYRVEKRKKGAGDGDWETAATVPAVSTEAIIDGLTENDELEFRVAALNACGASESSPASLPVKILDKTSGTAPEFLSRLQPASGAVGGTAVFSCRIDGKPPPEIRWMRGGVEIRPSARAQVTSDGETATLTLTDLTEADAGEIECQLVSKAGRESASARLTVMRAPRVDRSLPDQTAPLGESLKLKIPYTGDGPLRLTLRHSGKDVSASDRVRLQEFDDYVTVGLRDLAAEDSGEYRLELANDSGSAQVTFKLKVKCPPGAPTGPLQASEVTKSSCKLTWKPPREDGGSKVTHYVVERRETGKDNWLTAASFCKDTAAELQGLVEGSEYSFRVSAVNENGSSQPIETANSVLAKMPFDKPKSPGEPTAEEVGADFVSLTWQRPVSDGGGRITGYHVEKREAGSDTWARVNFAPIPNTTFNIPGLVEGKDYEFRVFAENEAGLSEPSGASRKVPVRDPNSATLPEFTAQLKRLQVNEGKRAEFEVQVTGTPPLDVAWFKGVRELAPGGRLDMGKDGDRYYLTINNCSAEDADEYSVRVSNKAGSRSSRSDLVIRLEPRIKVPPRFEKPTVMDKGDSLTIKLPFSACPKPTSTWKLNGSDLKIGGRKLEAEQKERHCVLTVNDLSREDSGVYCLTLENDLGATSASVELRVNDRPEPPRGLHLESANETSLVFTWQPPPADADGAPAYISGYDIEKRELPDGQWVRCCQSRFTQASVESSLMRGRQYEFRVVAENLHGRSDPSEPSGPHQLAEEAVKPRRAGHSKLGCPPKAACRSRTTTTSSTQICGTSRSGLCQPPLSRTRCLTTTKFWNGWAAARSELCTAARSSALASTLSPSSFRLLRPSRNRR</sequence>
<feature type="domain" description="Fibronectin type-III" evidence="20">
    <location>
        <begin position="2538"/>
        <end position="2632"/>
    </location>
</feature>
<feature type="domain" description="Ig-like" evidence="19">
    <location>
        <begin position="882"/>
        <end position="972"/>
    </location>
</feature>
<proteinExistence type="predicted"/>
<accession>A0A267EX76</accession>
<feature type="compositionally biased region" description="Low complexity" evidence="18">
    <location>
        <begin position="694"/>
        <end position="704"/>
    </location>
</feature>
<dbReference type="PROSITE" id="PS50835">
    <property type="entry name" value="IG_LIKE"/>
    <property type="match status" value="13"/>
</dbReference>
<dbReference type="InterPro" id="IPR003599">
    <property type="entry name" value="Ig_sub"/>
</dbReference>